<protein>
    <submittedName>
        <fullName evidence="1">Uncharacterized protein</fullName>
    </submittedName>
</protein>
<dbReference type="AlphaFoldDB" id="A0A382HLS5"/>
<proteinExistence type="predicted"/>
<evidence type="ECO:0000313" key="1">
    <source>
        <dbReference type="EMBL" id="SVB88052.1"/>
    </source>
</evidence>
<sequence length="56" mass="6029">MPECFFVLSTESLCCHAQGDGETPLDATSVFNKTETADLLRKHGGKTGEELKAEGK</sequence>
<dbReference type="EMBL" id="UINC01061943">
    <property type="protein sequence ID" value="SVB88052.1"/>
    <property type="molecule type" value="Genomic_DNA"/>
</dbReference>
<accession>A0A382HLS5</accession>
<name>A0A382HLS5_9ZZZZ</name>
<reference evidence="1" key="1">
    <citation type="submission" date="2018-05" db="EMBL/GenBank/DDBJ databases">
        <authorList>
            <person name="Lanie J.A."/>
            <person name="Ng W.-L."/>
            <person name="Kazmierczak K.M."/>
            <person name="Andrzejewski T.M."/>
            <person name="Davidsen T.M."/>
            <person name="Wayne K.J."/>
            <person name="Tettelin H."/>
            <person name="Glass J.I."/>
            <person name="Rusch D."/>
            <person name="Podicherti R."/>
            <person name="Tsui H.-C.T."/>
            <person name="Winkler M.E."/>
        </authorList>
    </citation>
    <scope>NUCLEOTIDE SEQUENCE</scope>
</reference>
<gene>
    <name evidence="1" type="ORF">METZ01_LOCUS240906</name>
</gene>
<organism evidence="1">
    <name type="scientific">marine metagenome</name>
    <dbReference type="NCBI Taxonomy" id="408172"/>
    <lineage>
        <taxon>unclassified sequences</taxon>
        <taxon>metagenomes</taxon>
        <taxon>ecological metagenomes</taxon>
    </lineage>
</organism>